<dbReference type="EMBL" id="LNQR01000081">
    <property type="protein sequence ID" value="KWT82964.1"/>
    <property type="molecule type" value="Genomic_DNA"/>
</dbReference>
<proteinExistence type="predicted"/>
<dbReference type="PANTHER" id="PTHR30272:SF1">
    <property type="entry name" value="3-HYDROXYACYL-[ACYL-CARRIER-PROTEIN] DEHYDRATASE"/>
    <property type="match status" value="1"/>
</dbReference>
<evidence type="ECO:0000256" key="1">
    <source>
        <dbReference type="ARBA" id="ARBA00023239"/>
    </source>
</evidence>
<dbReference type="RefSeq" id="WP_085052926.1">
    <property type="nucleotide sequence ID" value="NZ_LNQR01000081.1"/>
</dbReference>
<accession>A0ABR5SH88</accession>
<dbReference type="SUPFAM" id="SSF54637">
    <property type="entry name" value="Thioesterase/thiol ester dehydrase-isomerase"/>
    <property type="match status" value="1"/>
</dbReference>
<protein>
    <submittedName>
        <fullName evidence="2">3-hydroxyacyl-[acyl-carrier-protein] dehydratase</fullName>
        <ecNumber evidence="2">4.2.1.59</ecNumber>
    </submittedName>
</protein>
<sequence length="147" mass="16214">MNKHELVKRLPHAEPFIFIEKVLEIEKGQRIKALKVVTAGEEVFSASAGSVGQQCFPFVLLVEAMAQASGLVLEAEEIEMAFLTMINDAHHVKSVVAGDVLIIESELIKKFPPLYIFRTNVSVDGQTISTAEITLTSITKRSGQIQY</sequence>
<dbReference type="EC" id="4.2.1.59" evidence="2"/>
<keyword evidence="3" id="KW-1185">Reference proteome</keyword>
<dbReference type="InterPro" id="IPR013114">
    <property type="entry name" value="FabA_FabZ"/>
</dbReference>
<gene>
    <name evidence="2" type="ORF">ASN18_2325</name>
</gene>
<dbReference type="GO" id="GO:0019171">
    <property type="term" value="F:(3R)-hydroxyacyl-[acyl-carrier-protein] dehydratase activity"/>
    <property type="evidence" value="ECO:0007669"/>
    <property type="project" value="UniProtKB-EC"/>
</dbReference>
<dbReference type="Proteomes" id="UP000060487">
    <property type="component" value="Unassembled WGS sequence"/>
</dbReference>
<evidence type="ECO:0000313" key="2">
    <source>
        <dbReference type="EMBL" id="KWT82964.1"/>
    </source>
</evidence>
<organism evidence="2 3">
    <name type="scientific">Candidatus Magnetominusculus xianensis</name>
    <dbReference type="NCBI Taxonomy" id="1748249"/>
    <lineage>
        <taxon>Bacteria</taxon>
        <taxon>Pseudomonadati</taxon>
        <taxon>Nitrospirota</taxon>
        <taxon>Nitrospiria</taxon>
        <taxon>Nitrospirales</taxon>
        <taxon>Nitrospiraceae</taxon>
        <taxon>Candidatus Magnetominusculus</taxon>
    </lineage>
</organism>
<keyword evidence="1 2" id="KW-0456">Lyase</keyword>
<dbReference type="Gene3D" id="3.10.129.10">
    <property type="entry name" value="Hotdog Thioesterase"/>
    <property type="match status" value="1"/>
</dbReference>
<dbReference type="InterPro" id="IPR029069">
    <property type="entry name" value="HotDog_dom_sf"/>
</dbReference>
<dbReference type="PANTHER" id="PTHR30272">
    <property type="entry name" value="3-HYDROXYACYL-[ACYL-CARRIER-PROTEIN] DEHYDRATASE"/>
    <property type="match status" value="1"/>
</dbReference>
<comment type="caution">
    <text evidence="2">The sequence shown here is derived from an EMBL/GenBank/DDBJ whole genome shotgun (WGS) entry which is preliminary data.</text>
</comment>
<reference evidence="2 3" key="1">
    <citation type="submission" date="2015-11" db="EMBL/GenBank/DDBJ databases">
        <authorList>
            <person name="Lin W."/>
        </authorList>
    </citation>
    <scope>NUCLEOTIDE SEQUENCE [LARGE SCALE GENOMIC DNA]</scope>
    <source>
        <strain evidence="2 3">HCH-1</strain>
    </source>
</reference>
<dbReference type="Pfam" id="PF07977">
    <property type="entry name" value="FabA"/>
    <property type="match status" value="1"/>
</dbReference>
<dbReference type="CDD" id="cd01288">
    <property type="entry name" value="FabZ"/>
    <property type="match status" value="1"/>
</dbReference>
<evidence type="ECO:0000313" key="3">
    <source>
        <dbReference type="Proteomes" id="UP000060487"/>
    </source>
</evidence>
<name>A0ABR5SH88_9BACT</name>